<evidence type="ECO:0000256" key="2">
    <source>
        <dbReference type="ARBA" id="ARBA00012023"/>
    </source>
</evidence>
<dbReference type="GO" id="GO:0035299">
    <property type="term" value="F:inositol-1,3,4,5,6-pentakisphosphate 2-kinase activity"/>
    <property type="evidence" value="ECO:0007669"/>
    <property type="project" value="UniProtKB-EC"/>
</dbReference>
<sequence>MDRFHVSQWNYRAEGNANIVLAYQGNDPLYKLGTLLRLKKDDGGEIASHDPVAFQKDIIGPLLGPDYLIPLRRVAVTPAFLQDMAHAIAPHRPHHRHHRGIDHRARFGLLTQDLTYRSILTCELKPKWGFKPTSKQIVPEHARIKSTICRFCMHHFLKHKTLSDYCPLDIYSLDRCRMTRALRAIQQDDHNDKFKVLHNQSSVSPAQAALEILSHDACLLPRLAELQTRLDTLDVEGIWPLYKRCPVDDIHDTQTWQSVVERFLTAEVRDDPVQRILEYVLSMTFKDCSILMSLYAYDPDLPFVELDGTRYAYAIKVIDTDMKKVSKIPLWYGLDQRIVQNALQYALRRECDAEKKYNVVA</sequence>
<dbReference type="InterPro" id="IPR043001">
    <property type="entry name" value="IP5_2-K_N_lobe"/>
</dbReference>
<protein>
    <recommendedName>
        <fullName evidence="3 8">Inositol-pentakisphosphate 2-kinase</fullName>
        <ecNumber evidence="2 8">2.7.1.158</ecNumber>
    </recommendedName>
</protein>
<dbReference type="PANTHER" id="PTHR14456:SF2">
    <property type="entry name" value="INOSITOL-PENTAKISPHOSPHATE 2-KINASE"/>
    <property type="match status" value="1"/>
</dbReference>
<evidence type="ECO:0000256" key="6">
    <source>
        <dbReference type="ARBA" id="ARBA00022777"/>
    </source>
</evidence>
<keyword evidence="7 8" id="KW-0067">ATP-binding</keyword>
<keyword evidence="10" id="KW-1185">Reference proteome</keyword>
<evidence type="ECO:0000256" key="3">
    <source>
        <dbReference type="ARBA" id="ARBA00014846"/>
    </source>
</evidence>
<gene>
    <name evidence="9" type="ORF">BCR43DRAFT_522402</name>
</gene>
<dbReference type="OMA" id="WKYISEG"/>
<evidence type="ECO:0000256" key="4">
    <source>
        <dbReference type="ARBA" id="ARBA00022679"/>
    </source>
</evidence>
<comment type="catalytic activity">
    <reaction evidence="1 8">
        <text>1D-myo-inositol 1,3,4,5,6-pentakisphosphate + ATP = 1D-myo-inositol hexakisphosphate + ADP + H(+)</text>
        <dbReference type="Rhea" id="RHEA:20313"/>
        <dbReference type="ChEBI" id="CHEBI:15378"/>
        <dbReference type="ChEBI" id="CHEBI:30616"/>
        <dbReference type="ChEBI" id="CHEBI:57733"/>
        <dbReference type="ChEBI" id="CHEBI:58130"/>
        <dbReference type="ChEBI" id="CHEBI:456216"/>
        <dbReference type="EC" id="2.7.1.158"/>
    </reaction>
</comment>
<reference evidence="9 10" key="1">
    <citation type="submission" date="2016-07" db="EMBL/GenBank/DDBJ databases">
        <title>Pervasive Adenine N6-methylation of Active Genes in Fungi.</title>
        <authorList>
            <consortium name="DOE Joint Genome Institute"/>
            <person name="Mondo S.J."/>
            <person name="Dannebaum R.O."/>
            <person name="Kuo R.C."/>
            <person name="Labutti K."/>
            <person name="Haridas S."/>
            <person name="Kuo A."/>
            <person name="Salamov A."/>
            <person name="Ahrendt S.R."/>
            <person name="Lipzen A."/>
            <person name="Sullivan W."/>
            <person name="Andreopoulos W.B."/>
            <person name="Clum A."/>
            <person name="Lindquist E."/>
            <person name="Daum C."/>
            <person name="Ramamoorthy G.K."/>
            <person name="Gryganskyi A."/>
            <person name="Culley D."/>
            <person name="Magnuson J.K."/>
            <person name="James T.Y."/>
            <person name="O'Malley M.A."/>
            <person name="Stajich J.E."/>
            <person name="Spatafora J.W."/>
            <person name="Visel A."/>
            <person name="Grigoriev I.V."/>
        </authorList>
    </citation>
    <scope>NUCLEOTIDE SEQUENCE [LARGE SCALE GENOMIC DNA]</scope>
    <source>
        <strain evidence="9 10">NRRL 2496</strain>
    </source>
</reference>
<keyword evidence="4 8" id="KW-0808">Transferase</keyword>
<evidence type="ECO:0000313" key="9">
    <source>
        <dbReference type="EMBL" id="ORZ01574.1"/>
    </source>
</evidence>
<comment type="caution">
    <text evidence="9">The sequence shown here is derived from an EMBL/GenBank/DDBJ whole genome shotgun (WGS) entry which is preliminary data.</text>
</comment>
<name>A0A1X2HQB3_SYNRA</name>
<dbReference type="Gene3D" id="3.30.200.110">
    <property type="entry name" value="Inositol-pentakisphosphate 2-kinase, N-lobe"/>
    <property type="match status" value="2"/>
</dbReference>
<proteinExistence type="predicted"/>
<dbReference type="GO" id="GO:0005634">
    <property type="term" value="C:nucleus"/>
    <property type="evidence" value="ECO:0007669"/>
    <property type="project" value="TreeGrafter"/>
</dbReference>
<evidence type="ECO:0000313" key="10">
    <source>
        <dbReference type="Proteomes" id="UP000242180"/>
    </source>
</evidence>
<dbReference type="GO" id="GO:0005524">
    <property type="term" value="F:ATP binding"/>
    <property type="evidence" value="ECO:0007669"/>
    <property type="project" value="UniProtKB-KW"/>
</dbReference>
<evidence type="ECO:0000256" key="8">
    <source>
        <dbReference type="RuleBase" id="RU364126"/>
    </source>
</evidence>
<keyword evidence="6 8" id="KW-0418">Kinase</keyword>
<dbReference type="Pfam" id="PF06090">
    <property type="entry name" value="Ins_P5_2-kin"/>
    <property type="match status" value="1"/>
</dbReference>
<dbReference type="InterPro" id="IPR009286">
    <property type="entry name" value="Ins_P5_2-kin"/>
</dbReference>
<evidence type="ECO:0000256" key="1">
    <source>
        <dbReference type="ARBA" id="ARBA00001774"/>
    </source>
</evidence>
<dbReference type="OrthoDB" id="272370at2759"/>
<dbReference type="GO" id="GO:0032958">
    <property type="term" value="P:inositol phosphate biosynthetic process"/>
    <property type="evidence" value="ECO:0007669"/>
    <property type="project" value="TreeGrafter"/>
</dbReference>
<evidence type="ECO:0000256" key="5">
    <source>
        <dbReference type="ARBA" id="ARBA00022741"/>
    </source>
</evidence>
<dbReference type="PANTHER" id="PTHR14456">
    <property type="entry name" value="INOSITOL POLYPHOSPHATE KINASE 1"/>
    <property type="match status" value="1"/>
</dbReference>
<dbReference type="STRING" id="13706.A0A1X2HQB3"/>
<organism evidence="9 10">
    <name type="scientific">Syncephalastrum racemosum</name>
    <name type="common">Filamentous fungus</name>
    <dbReference type="NCBI Taxonomy" id="13706"/>
    <lineage>
        <taxon>Eukaryota</taxon>
        <taxon>Fungi</taxon>
        <taxon>Fungi incertae sedis</taxon>
        <taxon>Mucoromycota</taxon>
        <taxon>Mucoromycotina</taxon>
        <taxon>Mucoromycetes</taxon>
        <taxon>Mucorales</taxon>
        <taxon>Syncephalastraceae</taxon>
        <taxon>Syncephalastrum</taxon>
    </lineage>
</organism>
<keyword evidence="5 8" id="KW-0547">Nucleotide-binding</keyword>
<dbReference type="EMBL" id="MCGN01000002">
    <property type="protein sequence ID" value="ORZ01574.1"/>
    <property type="molecule type" value="Genomic_DNA"/>
</dbReference>
<comment type="domain">
    <text evidence="8">The EXKPK motif is conserved in inositol-pentakisphosphate 2-kinases of both family 1 and 2.</text>
</comment>
<dbReference type="Proteomes" id="UP000242180">
    <property type="component" value="Unassembled WGS sequence"/>
</dbReference>
<dbReference type="AlphaFoldDB" id="A0A1X2HQB3"/>
<comment type="function">
    <text evidence="8">Phosphorylates Ins(1,3,4,5,6)P5 at position 2 to form Ins(1,2,3,4,5,6)P6 (InsP6 or phytate).</text>
</comment>
<evidence type="ECO:0000256" key="7">
    <source>
        <dbReference type="ARBA" id="ARBA00022840"/>
    </source>
</evidence>
<accession>A0A1X2HQB3</accession>
<dbReference type="EC" id="2.7.1.158" evidence="2 8"/>
<dbReference type="InParanoid" id="A0A1X2HQB3"/>